<comment type="similarity">
    <text evidence="1">Belongs to the ComF/GntX family.</text>
</comment>
<organism evidence="2 3">
    <name type="scientific">Paenibacillus flagellatus</name>
    <dbReference type="NCBI Taxonomy" id="2211139"/>
    <lineage>
        <taxon>Bacteria</taxon>
        <taxon>Bacillati</taxon>
        <taxon>Bacillota</taxon>
        <taxon>Bacilli</taxon>
        <taxon>Bacillales</taxon>
        <taxon>Paenibacillaceae</taxon>
        <taxon>Paenibacillus</taxon>
    </lineage>
</organism>
<protein>
    <submittedName>
        <fullName evidence="2">Competence protein ComFC</fullName>
    </submittedName>
</protein>
<gene>
    <name evidence="2" type="ORF">DLM86_26145</name>
</gene>
<reference evidence="2 3" key="1">
    <citation type="submission" date="2018-05" db="EMBL/GenBank/DDBJ databases">
        <title>Paenibacillus flagellatus sp. nov., isolated from selenium mineral soil.</title>
        <authorList>
            <person name="Dai X."/>
        </authorList>
    </citation>
    <scope>NUCLEOTIDE SEQUENCE [LARGE SCALE GENOMIC DNA]</scope>
    <source>
        <strain evidence="2 3">DXL2</strain>
    </source>
</reference>
<dbReference type="AlphaFoldDB" id="A0A2V5JY18"/>
<dbReference type="RefSeq" id="WP_146250297.1">
    <property type="nucleotide sequence ID" value="NZ_QJVJ01000014.1"/>
</dbReference>
<sequence>MIKTMWTKLVRTTESYLGASARACRYCGLDANRNTGSGLGLCRRCHDRVPWIDAIRCLRCGRPDSCPDCERHSHSALYASRSAVRYDERMKEWLAAYKYRGNERLHDLFADMLHRAYKRHEADYTREGPIHWITFVPVSERKLEERGFNQAAQLAGSWGRLTGIPVVPLLRRNRDTVKQSSKNRMERLRDLEGAFSVDEDGLNRILKKSGHLPINIVIVDDVYTTGSTLNHCAQTIRDHMDANVFGLTWAR</sequence>
<dbReference type="PANTHER" id="PTHR47505:SF1">
    <property type="entry name" value="DNA UTILIZATION PROTEIN YHGH"/>
    <property type="match status" value="1"/>
</dbReference>
<dbReference type="InterPro" id="IPR029057">
    <property type="entry name" value="PRTase-like"/>
</dbReference>
<dbReference type="Proteomes" id="UP000247476">
    <property type="component" value="Unassembled WGS sequence"/>
</dbReference>
<evidence type="ECO:0000313" key="2">
    <source>
        <dbReference type="EMBL" id="PYI51172.1"/>
    </source>
</evidence>
<dbReference type="CDD" id="cd06223">
    <property type="entry name" value="PRTases_typeI"/>
    <property type="match status" value="1"/>
</dbReference>
<dbReference type="SUPFAM" id="SSF53271">
    <property type="entry name" value="PRTase-like"/>
    <property type="match status" value="1"/>
</dbReference>
<proteinExistence type="inferred from homology"/>
<dbReference type="Gene3D" id="3.40.50.2020">
    <property type="match status" value="1"/>
</dbReference>
<name>A0A2V5JY18_9BACL</name>
<keyword evidence="3" id="KW-1185">Reference proteome</keyword>
<dbReference type="EMBL" id="QJVJ01000014">
    <property type="protein sequence ID" value="PYI51172.1"/>
    <property type="molecule type" value="Genomic_DNA"/>
</dbReference>
<evidence type="ECO:0000313" key="3">
    <source>
        <dbReference type="Proteomes" id="UP000247476"/>
    </source>
</evidence>
<evidence type="ECO:0000256" key="1">
    <source>
        <dbReference type="ARBA" id="ARBA00008007"/>
    </source>
</evidence>
<accession>A0A2V5JY18</accession>
<dbReference type="PANTHER" id="PTHR47505">
    <property type="entry name" value="DNA UTILIZATION PROTEIN YHGH"/>
    <property type="match status" value="1"/>
</dbReference>
<dbReference type="OrthoDB" id="9779910at2"/>
<dbReference type="InterPro" id="IPR000836">
    <property type="entry name" value="PRTase_dom"/>
</dbReference>
<comment type="caution">
    <text evidence="2">The sequence shown here is derived from an EMBL/GenBank/DDBJ whole genome shotgun (WGS) entry which is preliminary data.</text>
</comment>
<dbReference type="InterPro" id="IPR051910">
    <property type="entry name" value="ComF/GntX_DNA_util-trans"/>
</dbReference>